<feature type="domain" description="FAD dependent oxidoreductase" evidence="2">
    <location>
        <begin position="17"/>
        <end position="406"/>
    </location>
</feature>
<reference evidence="3 4" key="1">
    <citation type="submission" date="2017-07" db="EMBL/GenBank/DDBJ databases">
        <title>Phylogenetic study on the rhizospheric bacterium Ochrobactrum sp. A44.</title>
        <authorList>
            <person name="Krzyzanowska D.M."/>
            <person name="Ossowicki A."/>
            <person name="Rajewska M."/>
            <person name="Maciag T."/>
            <person name="Kaczynski Z."/>
            <person name="Czerwicka M."/>
            <person name="Jafra S."/>
        </authorList>
    </citation>
    <scope>NUCLEOTIDE SEQUENCE [LARGE SCALE GENOMIC DNA]</scope>
    <source>
        <strain evidence="3 4">OgA9a</strain>
    </source>
</reference>
<dbReference type="OrthoDB" id="9805337at2"/>
<dbReference type="GO" id="GO:0005737">
    <property type="term" value="C:cytoplasm"/>
    <property type="evidence" value="ECO:0007669"/>
    <property type="project" value="TreeGrafter"/>
</dbReference>
<organism evidence="3 4">
    <name type="scientific">Brucella grignonensis</name>
    <dbReference type="NCBI Taxonomy" id="94627"/>
    <lineage>
        <taxon>Bacteria</taxon>
        <taxon>Pseudomonadati</taxon>
        <taxon>Pseudomonadota</taxon>
        <taxon>Alphaproteobacteria</taxon>
        <taxon>Hyphomicrobiales</taxon>
        <taxon>Brucellaceae</taxon>
        <taxon>Brucella/Ochrobactrum group</taxon>
        <taxon>Brucella</taxon>
    </lineage>
</organism>
<dbReference type="SUPFAM" id="SSF51905">
    <property type="entry name" value="FAD/NAD(P)-binding domain"/>
    <property type="match status" value="1"/>
</dbReference>
<dbReference type="GO" id="GO:0016491">
    <property type="term" value="F:oxidoreductase activity"/>
    <property type="evidence" value="ECO:0007669"/>
    <property type="project" value="UniProtKB-KW"/>
</dbReference>
<evidence type="ECO:0000313" key="3">
    <source>
        <dbReference type="EMBL" id="OYR08324.1"/>
    </source>
</evidence>
<dbReference type="AlphaFoldDB" id="A0A256F0D9"/>
<dbReference type="EMBL" id="NNRL01000167">
    <property type="protein sequence ID" value="OYR08324.1"/>
    <property type="molecule type" value="Genomic_DNA"/>
</dbReference>
<gene>
    <name evidence="3" type="ORF">CEV33_3296</name>
</gene>
<dbReference type="InterPro" id="IPR006076">
    <property type="entry name" value="FAD-dep_OxRdtase"/>
</dbReference>
<sequence length="426" mass="46759">MKMTSGGTPGNVAKAQVAIVGAGIVGVATGINLQRKGVEVLIVDERDPGEGASYGNAGVVASCAIVPVPVPGILTKLPQLLMDPMGPLAIDPIFVVRNARWFLDYVRHSSASQVNRIAGELIKLTENAADEHITLARGTRAEGMVRESDYYYVYHDPDNYAQESFAWNIRRDHGFIPEEVREAELRQIEPDLSSDFRFAVRLKRHGYSVDPGRLVKELVQTFLENGGRLLRSRVAGIATVPGKGVALETAHGLVPFDKLVIAAGAWSQDLLTSLGIKVPMISERGYHLEFRDTGIRHNNPLMVSSGKYVATPMSGRLRLAGIVDFRAMSRPPQQRFWDSLARHARQLFPTANLAYIEQWMGHRPSLPDSLPVIGPVPEFPNIILAFGHQHIGLTAGPKTGRLVAQLTNDERPNEDLTGFSVIRFGR</sequence>
<dbReference type="PANTHER" id="PTHR13847:SF289">
    <property type="entry name" value="GLYCINE OXIDASE"/>
    <property type="match status" value="1"/>
</dbReference>
<dbReference type="RefSeq" id="WP_094542346.1">
    <property type="nucleotide sequence ID" value="NZ_JBHEER010000010.1"/>
</dbReference>
<comment type="caution">
    <text evidence="3">The sequence shown here is derived from an EMBL/GenBank/DDBJ whole genome shotgun (WGS) entry which is preliminary data.</text>
</comment>
<evidence type="ECO:0000259" key="2">
    <source>
        <dbReference type="Pfam" id="PF01266"/>
    </source>
</evidence>
<dbReference type="Pfam" id="PF01266">
    <property type="entry name" value="DAO"/>
    <property type="match status" value="1"/>
</dbReference>
<dbReference type="Proteomes" id="UP000216478">
    <property type="component" value="Unassembled WGS sequence"/>
</dbReference>
<keyword evidence="1" id="KW-0560">Oxidoreductase</keyword>
<evidence type="ECO:0000313" key="4">
    <source>
        <dbReference type="Proteomes" id="UP000216478"/>
    </source>
</evidence>
<name>A0A256F0D9_9HYPH</name>
<evidence type="ECO:0000256" key="1">
    <source>
        <dbReference type="ARBA" id="ARBA00023002"/>
    </source>
</evidence>
<dbReference type="PANTHER" id="PTHR13847">
    <property type="entry name" value="SARCOSINE DEHYDROGENASE-RELATED"/>
    <property type="match status" value="1"/>
</dbReference>
<proteinExistence type="predicted"/>
<dbReference type="SUPFAM" id="SSF54373">
    <property type="entry name" value="FAD-linked reductases, C-terminal domain"/>
    <property type="match status" value="1"/>
</dbReference>
<dbReference type="Gene3D" id="3.30.9.10">
    <property type="entry name" value="D-Amino Acid Oxidase, subunit A, domain 2"/>
    <property type="match status" value="1"/>
</dbReference>
<protein>
    <submittedName>
        <fullName evidence="3">FAD binding domain protein</fullName>
    </submittedName>
</protein>
<accession>A0A256F0D9</accession>
<dbReference type="InterPro" id="IPR036188">
    <property type="entry name" value="FAD/NAD-bd_sf"/>
</dbReference>
<keyword evidence="4" id="KW-1185">Reference proteome</keyword>
<dbReference type="Gene3D" id="3.50.50.60">
    <property type="entry name" value="FAD/NAD(P)-binding domain"/>
    <property type="match status" value="2"/>
</dbReference>